<dbReference type="Proteomes" id="UP000278807">
    <property type="component" value="Unassembled WGS sequence"/>
</dbReference>
<dbReference type="WBParaSite" id="HNAJ_0000691801-mRNA-1">
    <property type="protein sequence ID" value="HNAJ_0000691801-mRNA-1"/>
    <property type="gene ID" value="HNAJ_0000691801"/>
</dbReference>
<accession>A0A0R3TIM7</accession>
<proteinExistence type="predicted"/>
<name>A0A0R3TIM7_RODNA</name>
<reference evidence="1 2" key="2">
    <citation type="submission" date="2018-11" db="EMBL/GenBank/DDBJ databases">
        <authorList>
            <consortium name="Pathogen Informatics"/>
        </authorList>
    </citation>
    <scope>NUCLEOTIDE SEQUENCE [LARGE SCALE GENOMIC DNA]</scope>
</reference>
<protein>
    <submittedName>
        <fullName evidence="1 3">Uncharacterized protein</fullName>
    </submittedName>
</protein>
<evidence type="ECO:0000313" key="2">
    <source>
        <dbReference type="Proteomes" id="UP000278807"/>
    </source>
</evidence>
<gene>
    <name evidence="1" type="ORF">HNAJ_LOCUS6913</name>
</gene>
<organism evidence="3">
    <name type="scientific">Rodentolepis nana</name>
    <name type="common">Dwarf tapeworm</name>
    <name type="synonym">Hymenolepis nana</name>
    <dbReference type="NCBI Taxonomy" id="102285"/>
    <lineage>
        <taxon>Eukaryota</taxon>
        <taxon>Metazoa</taxon>
        <taxon>Spiralia</taxon>
        <taxon>Lophotrochozoa</taxon>
        <taxon>Platyhelminthes</taxon>
        <taxon>Cestoda</taxon>
        <taxon>Eucestoda</taxon>
        <taxon>Cyclophyllidea</taxon>
        <taxon>Hymenolepididae</taxon>
        <taxon>Rodentolepis</taxon>
    </lineage>
</organism>
<evidence type="ECO:0000313" key="1">
    <source>
        <dbReference type="EMBL" id="VDO02773.1"/>
    </source>
</evidence>
<reference evidence="3" key="1">
    <citation type="submission" date="2017-02" db="UniProtKB">
        <authorList>
            <consortium name="WormBaseParasite"/>
        </authorList>
    </citation>
    <scope>IDENTIFICATION</scope>
</reference>
<sequence>MSIDLSQSVQHNGYQSNLPCYDLVATRSNNAFPEHWQPTQSFLEEIPEVGPSQADNQRRIHDSDPLFQHAECFIKSLFPKVPPYLKFNLHGTKVRPLPSLFRRRLRFKTSNVIPK</sequence>
<dbReference type="AlphaFoldDB" id="A0A0R3TIM7"/>
<keyword evidence="2" id="KW-1185">Reference proteome</keyword>
<dbReference type="EMBL" id="UZAE01009042">
    <property type="protein sequence ID" value="VDO02773.1"/>
    <property type="molecule type" value="Genomic_DNA"/>
</dbReference>
<evidence type="ECO:0000313" key="3">
    <source>
        <dbReference type="WBParaSite" id="HNAJ_0000691801-mRNA-1"/>
    </source>
</evidence>